<evidence type="ECO:0000313" key="4">
    <source>
        <dbReference type="Proteomes" id="UP001566132"/>
    </source>
</evidence>
<evidence type="ECO:0000256" key="1">
    <source>
        <dbReference type="PROSITE-ProRule" id="PRU00182"/>
    </source>
</evidence>
<feature type="compositionally biased region" description="Polar residues" evidence="2">
    <location>
        <begin position="775"/>
        <end position="788"/>
    </location>
</feature>
<feature type="compositionally biased region" description="Basic residues" evidence="2">
    <location>
        <begin position="1204"/>
        <end position="1213"/>
    </location>
</feature>
<dbReference type="Proteomes" id="UP001566132">
    <property type="component" value="Unassembled WGS sequence"/>
</dbReference>
<feature type="compositionally biased region" description="Basic and acidic residues" evidence="2">
    <location>
        <begin position="2324"/>
        <end position="2334"/>
    </location>
</feature>
<feature type="compositionally biased region" description="Polar residues" evidence="2">
    <location>
        <begin position="1033"/>
        <end position="1050"/>
    </location>
</feature>
<dbReference type="PROSITE" id="PS50889">
    <property type="entry name" value="S4"/>
    <property type="match status" value="1"/>
</dbReference>
<evidence type="ECO:0000256" key="2">
    <source>
        <dbReference type="SAM" id="MobiDB-lite"/>
    </source>
</evidence>
<feature type="compositionally biased region" description="Basic and acidic residues" evidence="2">
    <location>
        <begin position="2529"/>
        <end position="2552"/>
    </location>
</feature>
<feature type="compositionally biased region" description="Basic and acidic residues" evidence="2">
    <location>
        <begin position="2448"/>
        <end position="2458"/>
    </location>
</feature>
<feature type="region of interest" description="Disordered" evidence="2">
    <location>
        <begin position="1014"/>
        <end position="1109"/>
    </location>
</feature>
<feature type="compositionally biased region" description="Polar residues" evidence="2">
    <location>
        <begin position="1222"/>
        <end position="1232"/>
    </location>
</feature>
<feature type="region of interest" description="Disordered" evidence="2">
    <location>
        <begin position="308"/>
        <end position="332"/>
    </location>
</feature>
<feature type="region of interest" description="Disordered" evidence="2">
    <location>
        <begin position="752"/>
        <end position="788"/>
    </location>
</feature>
<feature type="region of interest" description="Disordered" evidence="2">
    <location>
        <begin position="2240"/>
        <end position="2585"/>
    </location>
</feature>
<dbReference type="GO" id="GO:0003723">
    <property type="term" value="F:RNA binding"/>
    <property type="evidence" value="ECO:0007669"/>
    <property type="project" value="UniProtKB-KW"/>
</dbReference>
<dbReference type="Gene3D" id="2.60.200.20">
    <property type="match status" value="1"/>
</dbReference>
<reference evidence="3 4" key="1">
    <citation type="submission" date="2024-05" db="EMBL/GenBank/DDBJ databases">
        <title>Genetic variation in Jamaican populations of the coffee berry borer (Hypothenemus hampei).</title>
        <authorList>
            <person name="Errbii M."/>
            <person name="Myrie A."/>
        </authorList>
    </citation>
    <scope>NUCLEOTIDE SEQUENCE [LARGE SCALE GENOMIC DNA]</scope>
    <source>
        <strain evidence="3">JA-Hopewell-2020-01-JO</strain>
        <tissue evidence="3">Whole body</tissue>
    </source>
</reference>
<feature type="compositionally biased region" description="Polar residues" evidence="2">
    <location>
        <begin position="1121"/>
        <end position="1134"/>
    </location>
</feature>
<dbReference type="EMBL" id="JBDJPC010000004">
    <property type="protein sequence ID" value="KAL1505985.1"/>
    <property type="molecule type" value="Genomic_DNA"/>
</dbReference>
<feature type="compositionally biased region" description="Polar residues" evidence="2">
    <location>
        <begin position="1088"/>
        <end position="1109"/>
    </location>
</feature>
<feature type="region of interest" description="Disordered" evidence="2">
    <location>
        <begin position="146"/>
        <end position="209"/>
    </location>
</feature>
<feature type="compositionally biased region" description="Basic and acidic residues" evidence="2">
    <location>
        <begin position="1530"/>
        <end position="1539"/>
    </location>
</feature>
<feature type="compositionally biased region" description="Basic and acidic residues" evidence="2">
    <location>
        <begin position="2352"/>
        <end position="2389"/>
    </location>
</feature>
<feature type="compositionally biased region" description="Polar residues" evidence="2">
    <location>
        <begin position="148"/>
        <end position="209"/>
    </location>
</feature>
<organism evidence="3 4">
    <name type="scientific">Hypothenemus hampei</name>
    <name type="common">Coffee berry borer</name>
    <dbReference type="NCBI Taxonomy" id="57062"/>
    <lineage>
        <taxon>Eukaryota</taxon>
        <taxon>Metazoa</taxon>
        <taxon>Ecdysozoa</taxon>
        <taxon>Arthropoda</taxon>
        <taxon>Hexapoda</taxon>
        <taxon>Insecta</taxon>
        <taxon>Pterygota</taxon>
        <taxon>Neoptera</taxon>
        <taxon>Endopterygota</taxon>
        <taxon>Coleoptera</taxon>
        <taxon>Polyphaga</taxon>
        <taxon>Cucujiformia</taxon>
        <taxon>Curculionidae</taxon>
        <taxon>Scolytinae</taxon>
        <taxon>Hypothenemus</taxon>
    </lineage>
</organism>
<proteinExistence type="predicted"/>
<feature type="compositionally biased region" description="Basic and acidic residues" evidence="2">
    <location>
        <begin position="1297"/>
        <end position="1306"/>
    </location>
</feature>
<feature type="region of interest" description="Disordered" evidence="2">
    <location>
        <begin position="1671"/>
        <end position="1923"/>
    </location>
</feature>
<evidence type="ECO:0000313" key="3">
    <source>
        <dbReference type="EMBL" id="KAL1505985.1"/>
    </source>
</evidence>
<accession>A0ABD1F0T3</accession>
<feature type="compositionally biased region" description="Basic and acidic residues" evidence="2">
    <location>
        <begin position="1881"/>
        <end position="1892"/>
    </location>
</feature>
<dbReference type="SUPFAM" id="SSF49879">
    <property type="entry name" value="SMAD/FHA domain"/>
    <property type="match status" value="1"/>
</dbReference>
<feature type="compositionally biased region" description="Polar residues" evidence="2">
    <location>
        <begin position="2241"/>
        <end position="2250"/>
    </location>
</feature>
<feature type="compositionally biased region" description="Basic and acidic residues" evidence="2">
    <location>
        <begin position="1763"/>
        <end position="1775"/>
    </location>
</feature>
<feature type="compositionally biased region" description="Polar residues" evidence="2">
    <location>
        <begin position="2495"/>
        <end position="2511"/>
    </location>
</feature>
<feature type="compositionally biased region" description="Polar residues" evidence="2">
    <location>
        <begin position="1188"/>
        <end position="1201"/>
    </location>
</feature>
<sequence>MNGFIVVLRKGKKSSAPYELEVGEHTIGAGPNSNVRLRIANPLLLETHAILRIIKSGVAIIVNKSKHAPIRINNKVCSKSAILKDGDVFQVLDKEFQYFNEALKTTSEDNEIFCEARNLLETPSRETLAPIIKTPTRTASTLRKETLSKTPSYFPSTRDSKTPSVASKNSEVLKTNTSIRTPNTINNKSLPKTSSRQLNTNSRTPLATTSVTPRKIIINNNKRLKMATPATGSQEIINCSPVHEFEENIENLLVENCTSLQSIVPSEANPIEEIENVDLHLLQESSDCLSIGNSSNISSEISIVNNKETSSFSSSTEVSKQKEIKHPDDESEANSYISFRISSVSELDTTNISENEIPATQYDNESKYVFNEDHSEIIDLNEEKYTVPCDNKEQKDVIEFDSSINEKQSEEELLKNVSDTSLNNINNVSCLSNNELSTVDKSVAIDKIEETLNKSHIEILIDDNSSGSSKDCPGVPINIFDELTDEQFSSEQILSSPKLSPVTAVDINTENNDEELLNEIKKSFLSSEASNASQEMKSIIKENLQQEKSVDDINIFDESTQEAHYNIVNVIRTSRENSIFDQSTESISNDEDGLTLSPVKAASSSEGVQRQISLKNLSKDSSLTDTYLNQSSTRAVSISTQSFSSFKRDSPNASHNDSEIDVVNFTGITGSNTPIAKRDTKANSCSTEASTPLKNMRFEEVSCSSTPFPNAKLFRAPSSNGSIKESPKCIKQESFRSRITAPTRRSIRNSVSKIGDHGSRSSNFTAVKRGRSLSLPVNKSQSQTESISKQSAKENLLIHKVSIVESLVDKTPEKNTTLEDETPKSHVKPTRRLSRANQSLYNPEFEDITPVTPEKLQVSGLTEQSFKTPVNTPGLFESLRKSAVRSKKRQRESQGSVLKITKKPRVEISGEELLFDEDEASQGHLEEELLEKSENSLNLSGVGVLHHGSDVENTEDLFTQLSGKQPMKAYISRGKSLSPYKTECEPREEQNRRTVGDVPHCSPRVQDWINEQQAIKAKSDSKTKICEEDGSDLSKNSTEAEFSKVQSSHESLFENISEHPQRKPKRGRSFINKNESILPPNNRRRTYGKTTITPDITSWKQERAPQNTSAVTVLQNNSEEASMQEMQIQDSPFNETEKLKNIPEKRTRRSRRGRSQSIEKQIKLNNRKRTHGINAQTPDANLLKQPKDTQNTSVGKIVQNNSKKPSRQSRKSKSQSPERNIKQNNHSKTSYESAAKTPDLDSWKQKKGVQNISIDDIIQDISEEPSRKSKRGKSQSPEKTIKQSSRRKTYGTVAKTPDVDSWKQQKDAQNTSIDDIIQDISEKPTHKSRRGKSQSPEKNIKQSNRRKTYGSVTTTPDVGSGKQEKKKLMDDTAQATSGRPSRKSKRGKSLSADKNIKQSNRRKTYGNVTTTPDVYPRKQEKDGQNILMDDIVQAISERPSRKSKRSKSLSLDKNIKQNNRRKTYGSAITIPNVDSMKQEKDVQNILIDDIVQTISERPNRKSKRSKSFSPEKNIKQTNRRKTYGNVAKTPDVDLWKQQKDAQNTSLDDIIQDISEKSTRKSRRGKSQSPEKNIKQSTRRKTYGSVITTPDVGLRKQEKDLLMDDTVQAISGRPSRKFKRGKSLSVDKNIKQSNRRKTYGSTITIPDVDSMKQEKDVQNILIDDIVQAISERPSHKTKRSKSLSLDKNIKQNNRRKTYGSAITIPDDDSRKQEKDSQNILMDDIVQTISERPSRRSKRGKSQSPEKTIKQSNRRKTYGTVAKTPDVDSWKQQKDAENTSIDDIIQDIPEKPTRKSRRGKSQSPDRTIKQSNRRKSYGSITKTPDVNSWKQHKDAQNTSIDDIVQDISDEPSRKSKRGKSRSPEKIIKQSNRKKTYGTVAKTPEVDSRKQEKDAQNTSVDEVLQNISEQSSPKYTRNTSLSPQKQMIGMKNKNKFRRNLGKGSPNLEVNSNSKLQEENDKIETNNSAIINSESVNKTKQTNELSLVSRKDPRIPRSSLKLREENQEKNTPLLITATREVAEFSESIQNTENLLVPINKPLQAVKRSTRRRILSHEDLDFAINDTSLSDNNLSPGVVTKSRSRNVNKRNVAIKDDVQEIPKTFEAVTKTTKKGRKLQKIKEPSESVAVDTTESTGRKTRGRARIVSIETSTSTIEEIEVTSSSKSRLRSRKRKQDEMNMEMVQCSPIKVTHINSQSSPVRSNTRRGKKNTEITYDEKNVKEFQVIISKLKEIPTLTPNEMMYSPLTSVSATSPNKRTNRRNKNTTIKSSDSATPVRKNNRRGNKIALEEQSEESPIKTRGGRKKKNIEENLEESPFLIQHKLRQRNKKNEMDMETQKSSESPQGKVKAGRTKKQKNSENPKAETSNSREELITNQQDDSKPIVEENNEKPESVELPFSPQKQLLRRRKDVQTSDSPQAKKRGGTSRTRNEAKKEKTELTLVKSRTRRGKKRISEPEEELTHSEQIVVSTPVEENTKEVEEISSSSPPKNLRRGKRKINMNQEIVQATNSPQTKTRSTRKKLEEHVTSVITDIIKEGEQDEIKEQESSAKEKEQLSKGRGKRKLAIDKSTLNNEDEIPKSKISSRTRAKKTIKEPIPLAEVGVKLTRKRQKVVSIEDAVIEDSDENDSNAPKRRVHFDMNIRSKVMTPAVVRARFKGVKNK</sequence>
<feature type="compositionally biased region" description="Basic and acidic residues" evidence="2">
    <location>
        <begin position="1706"/>
        <end position="1715"/>
    </location>
</feature>
<feature type="compositionally biased region" description="Basic and acidic residues" evidence="2">
    <location>
        <begin position="1135"/>
        <end position="1145"/>
    </location>
</feature>
<feature type="compositionally biased region" description="Basic and acidic residues" evidence="2">
    <location>
        <begin position="2424"/>
        <end position="2434"/>
    </location>
</feature>
<name>A0ABD1F0T3_HYPHA</name>
<feature type="compositionally biased region" description="Low complexity" evidence="2">
    <location>
        <begin position="308"/>
        <end position="318"/>
    </location>
</feature>
<feature type="region of interest" description="Disordered" evidence="2">
    <location>
        <begin position="1121"/>
        <end position="1463"/>
    </location>
</feature>
<dbReference type="InterPro" id="IPR008984">
    <property type="entry name" value="SMAD_FHA_dom_sf"/>
</dbReference>
<keyword evidence="1" id="KW-0694">RNA-binding</keyword>
<feature type="compositionally biased region" description="Basic and acidic residues" evidence="2">
    <location>
        <begin position="1017"/>
        <end position="1027"/>
    </location>
</feature>
<feature type="region of interest" description="Disordered" evidence="2">
    <location>
        <begin position="979"/>
        <end position="1001"/>
    </location>
</feature>
<feature type="region of interest" description="Disordered" evidence="2">
    <location>
        <begin position="1496"/>
        <end position="1584"/>
    </location>
</feature>
<feature type="region of interest" description="Disordered" evidence="2">
    <location>
        <begin position="2111"/>
        <end position="2137"/>
    </location>
</feature>
<feature type="compositionally biased region" description="Polar residues" evidence="2">
    <location>
        <begin position="1816"/>
        <end position="1827"/>
    </location>
</feature>
<feature type="compositionally biased region" description="Polar residues" evidence="2">
    <location>
        <begin position="1893"/>
        <end position="1922"/>
    </location>
</feature>
<protein>
    <submittedName>
        <fullName evidence="3">Uncharacterized protein</fullName>
    </submittedName>
</protein>
<comment type="caution">
    <text evidence="3">The sequence shown here is derived from an EMBL/GenBank/DDBJ whole genome shotgun (WGS) entry which is preliminary data.</text>
</comment>
<keyword evidence="4" id="KW-1185">Reference proteome</keyword>
<feature type="compositionally biased region" description="Basic and acidic residues" evidence="2">
    <location>
        <begin position="319"/>
        <end position="328"/>
    </location>
</feature>
<gene>
    <name evidence="3" type="ORF">ABEB36_005426</name>
</gene>
<feature type="compositionally biased region" description="Basic and acidic residues" evidence="2">
    <location>
        <begin position="982"/>
        <end position="995"/>
    </location>
</feature>